<keyword evidence="1" id="KW-0472">Membrane</keyword>
<reference evidence="2 3" key="1">
    <citation type="submission" date="2019-01" db="EMBL/GenBank/DDBJ databases">
        <title>Sequencing the genomes of 1000 actinobacteria strains.</title>
        <authorList>
            <person name="Klenk H.-P."/>
        </authorList>
    </citation>
    <scope>NUCLEOTIDE SEQUENCE [LARGE SCALE GENOMIC DNA]</scope>
    <source>
        <strain evidence="2 3">DSM 43925</strain>
    </source>
</reference>
<evidence type="ECO:0000313" key="3">
    <source>
        <dbReference type="Proteomes" id="UP000284824"/>
    </source>
</evidence>
<accession>A0A438MH89</accession>
<protein>
    <submittedName>
        <fullName evidence="2">Uncharacterized protein</fullName>
    </submittedName>
</protein>
<dbReference type="RefSeq" id="WP_127936867.1">
    <property type="nucleotide sequence ID" value="NZ_SAUN01000001.1"/>
</dbReference>
<keyword evidence="1" id="KW-0812">Transmembrane</keyword>
<feature type="transmembrane region" description="Helical" evidence="1">
    <location>
        <begin position="26"/>
        <end position="44"/>
    </location>
</feature>
<feature type="transmembrane region" description="Helical" evidence="1">
    <location>
        <begin position="86"/>
        <end position="106"/>
    </location>
</feature>
<dbReference type="SUPFAM" id="SSF53300">
    <property type="entry name" value="vWA-like"/>
    <property type="match status" value="1"/>
</dbReference>
<sequence>MSDPGQNKAPAPQPNQPTIGRSAKEALISALAAAIVGVVLVPWTNLFRTLPFHMQLWLPVGIGIVVAALLHIPALRRFYETYAKTIRLGLLVLVGAGLATGGWLVFQVITADDQCPAPTELRLVTAPENVTELTTRTQQYMRENRIDGCPSIRLTVAVAPPPVHLADAFTNRWEWREDRRDQPYARLYDLQPDAWVATTAAEVAELTAGGLKSEVGNGPEVQVGQDQLVLAMTEQRREELGKHMDDPGQYAFSKVWNILTEQMGMTIARPFPETSMAALIGTSDVFAGRKLAEDKYVQAEQELVENGLGADTVTSLLCAFDDLADESQRRQTDPKMVLLVPGHSVEDFNAGRVQGCPGTGESTHLIAVRHPGLSKLDYRYVKVTWPGQRSAEREKLVDHFGAWLLSHPLFPNVPVSSERDVDERLGELKTRLLDELRPQLDLRLIVDTSGSADRPVRIQAAEALRANSRMLGPRDRVQVFGLHAQTRNGPAEVTGIAARSDPEQLGTVAAKIENTPFDKWDAPTSAGLAKLGAGDEAVPAPVVLLTDGRLFDNEGGGQAATAIAGALEKASTVSGLYVVVFGQDRCAVTTLPGTRKPYQCVTAGTSAEEAITRAIITVRGWR</sequence>
<keyword evidence="1" id="KW-1133">Transmembrane helix</keyword>
<dbReference type="Proteomes" id="UP000284824">
    <property type="component" value="Unassembled WGS sequence"/>
</dbReference>
<dbReference type="EMBL" id="SAUN01000001">
    <property type="protein sequence ID" value="RVX45219.1"/>
    <property type="molecule type" value="Genomic_DNA"/>
</dbReference>
<gene>
    <name evidence="2" type="ORF">EDD27_8006</name>
</gene>
<dbReference type="AlphaFoldDB" id="A0A438MH89"/>
<keyword evidence="3" id="KW-1185">Reference proteome</keyword>
<evidence type="ECO:0000313" key="2">
    <source>
        <dbReference type="EMBL" id="RVX45219.1"/>
    </source>
</evidence>
<dbReference type="InterPro" id="IPR036465">
    <property type="entry name" value="vWFA_dom_sf"/>
</dbReference>
<name>A0A438MH89_9ACTN</name>
<evidence type="ECO:0000256" key="1">
    <source>
        <dbReference type="SAM" id="Phobius"/>
    </source>
</evidence>
<feature type="transmembrane region" description="Helical" evidence="1">
    <location>
        <begin position="56"/>
        <end position="74"/>
    </location>
</feature>
<comment type="caution">
    <text evidence="2">The sequence shown here is derived from an EMBL/GenBank/DDBJ whole genome shotgun (WGS) entry which is preliminary data.</text>
</comment>
<organism evidence="2 3">
    <name type="scientific">Nonomuraea polychroma</name>
    <dbReference type="NCBI Taxonomy" id="46176"/>
    <lineage>
        <taxon>Bacteria</taxon>
        <taxon>Bacillati</taxon>
        <taxon>Actinomycetota</taxon>
        <taxon>Actinomycetes</taxon>
        <taxon>Streptosporangiales</taxon>
        <taxon>Streptosporangiaceae</taxon>
        <taxon>Nonomuraea</taxon>
    </lineage>
</organism>
<proteinExistence type="predicted"/>
<dbReference type="OrthoDB" id="3542505at2"/>